<dbReference type="EMBL" id="OZ035831">
    <property type="protein sequence ID" value="CAL1614727.1"/>
    <property type="molecule type" value="Genomic_DNA"/>
</dbReference>
<dbReference type="Proteomes" id="UP001497482">
    <property type="component" value="Chromosome 9"/>
</dbReference>
<organism evidence="2 3">
    <name type="scientific">Knipowitschia caucasica</name>
    <name type="common">Caucasian dwarf goby</name>
    <name type="synonym">Pomatoschistus caucasicus</name>
    <dbReference type="NCBI Taxonomy" id="637954"/>
    <lineage>
        <taxon>Eukaryota</taxon>
        <taxon>Metazoa</taxon>
        <taxon>Chordata</taxon>
        <taxon>Craniata</taxon>
        <taxon>Vertebrata</taxon>
        <taxon>Euteleostomi</taxon>
        <taxon>Actinopterygii</taxon>
        <taxon>Neopterygii</taxon>
        <taxon>Teleostei</taxon>
        <taxon>Neoteleostei</taxon>
        <taxon>Acanthomorphata</taxon>
        <taxon>Gobiaria</taxon>
        <taxon>Gobiiformes</taxon>
        <taxon>Gobioidei</taxon>
        <taxon>Gobiidae</taxon>
        <taxon>Gobiinae</taxon>
        <taxon>Knipowitschia</taxon>
    </lineage>
</organism>
<evidence type="ECO:0000313" key="2">
    <source>
        <dbReference type="EMBL" id="CAL1614727.1"/>
    </source>
</evidence>
<evidence type="ECO:0000313" key="3">
    <source>
        <dbReference type="Proteomes" id="UP001497482"/>
    </source>
</evidence>
<dbReference type="AlphaFoldDB" id="A0AAV2MMK8"/>
<name>A0AAV2MMK8_KNICA</name>
<reference evidence="2 3" key="1">
    <citation type="submission" date="2024-04" db="EMBL/GenBank/DDBJ databases">
        <authorList>
            <person name="Waldvogel A.-M."/>
            <person name="Schoenle A."/>
        </authorList>
    </citation>
    <scope>NUCLEOTIDE SEQUENCE [LARGE SCALE GENOMIC DNA]</scope>
</reference>
<protein>
    <submittedName>
        <fullName evidence="2">Uncharacterized protein</fullName>
    </submittedName>
</protein>
<feature type="compositionally biased region" description="Pro residues" evidence="1">
    <location>
        <begin position="192"/>
        <end position="201"/>
    </location>
</feature>
<feature type="compositionally biased region" description="Low complexity" evidence="1">
    <location>
        <begin position="239"/>
        <end position="249"/>
    </location>
</feature>
<evidence type="ECO:0000256" key="1">
    <source>
        <dbReference type="SAM" id="MobiDB-lite"/>
    </source>
</evidence>
<feature type="region of interest" description="Disordered" evidence="1">
    <location>
        <begin position="227"/>
        <end position="289"/>
    </location>
</feature>
<keyword evidence="3" id="KW-1185">Reference proteome</keyword>
<gene>
    <name evidence="2" type="ORF">KC01_LOCUS40763</name>
</gene>
<feature type="region of interest" description="Disordered" evidence="1">
    <location>
        <begin position="162"/>
        <end position="201"/>
    </location>
</feature>
<proteinExistence type="predicted"/>
<accession>A0AAV2MMK8</accession>
<sequence>MVFLSGTYSPSVGSLDTGWTLADFWRAPGPGSRLVLSGGTPASLERSLECPESDMVMDLFFGFLAWEPLDPVVSARQLVGICWDSGMPGLGAGVSDWWGVGVAGGFLGSCLWGPGGAARGGGGGGGWGGGWGGGGPGGGGGEVGGGAGAGVVGVGGGWWGGGGGRGASVQAQEKAQTPPPRYRPRPLATDPAPWPLTPPPESGFKKNLMYLLRVRCVRTRSGKGFDRAVTHRLPPPLARSPLLHPSLHPSSRDRAGPPAARRPITRLRNTSRKQNAVIGSGPASVRAAA</sequence>